<dbReference type="Gene3D" id="3.30.70.270">
    <property type="match status" value="1"/>
</dbReference>
<dbReference type="OrthoDB" id="7758218at2759"/>
<dbReference type="SUPFAM" id="SSF56672">
    <property type="entry name" value="DNA/RNA polymerases"/>
    <property type="match status" value="1"/>
</dbReference>
<comment type="caution">
    <text evidence="2">The sequence shown here is derived from an EMBL/GenBank/DDBJ whole genome shotgun (WGS) entry which is preliminary data.</text>
</comment>
<dbReference type="Pfam" id="PF00665">
    <property type="entry name" value="rve"/>
    <property type="match status" value="1"/>
</dbReference>
<evidence type="ECO:0000313" key="3">
    <source>
        <dbReference type="Proteomes" id="UP000230750"/>
    </source>
</evidence>
<dbReference type="Pfam" id="PF17919">
    <property type="entry name" value="RT_RNaseH_2"/>
    <property type="match status" value="1"/>
</dbReference>
<dbReference type="InterPro" id="IPR012337">
    <property type="entry name" value="RNaseH-like_sf"/>
</dbReference>
<dbReference type="PANTHER" id="PTHR37984:SF7">
    <property type="entry name" value="INTEGRASE CATALYTIC DOMAIN-CONTAINING PROTEIN"/>
    <property type="match status" value="1"/>
</dbReference>
<dbReference type="InterPro" id="IPR050951">
    <property type="entry name" value="Retrovirus_Pol_polyprotein"/>
</dbReference>
<dbReference type="FunFam" id="3.30.70.270:FF:000063">
    <property type="entry name" value="Zinc knuckle domaincontaining protein"/>
    <property type="match status" value="1"/>
</dbReference>
<evidence type="ECO:0000313" key="2">
    <source>
        <dbReference type="EMBL" id="PIK33582.1"/>
    </source>
</evidence>
<dbReference type="PANTHER" id="PTHR37984">
    <property type="entry name" value="PROTEIN CBG26694"/>
    <property type="match status" value="1"/>
</dbReference>
<accession>A0A2G8JCW4</accession>
<dbReference type="InterPro" id="IPR043502">
    <property type="entry name" value="DNA/RNA_pol_sf"/>
</dbReference>
<dbReference type="Proteomes" id="UP000230750">
    <property type="component" value="Unassembled WGS sequence"/>
</dbReference>
<dbReference type="GO" id="GO:0015074">
    <property type="term" value="P:DNA integration"/>
    <property type="evidence" value="ECO:0007669"/>
    <property type="project" value="InterPro"/>
</dbReference>
<dbReference type="InterPro" id="IPR036397">
    <property type="entry name" value="RNaseH_sf"/>
</dbReference>
<organism evidence="2 3">
    <name type="scientific">Stichopus japonicus</name>
    <name type="common">Sea cucumber</name>
    <dbReference type="NCBI Taxonomy" id="307972"/>
    <lineage>
        <taxon>Eukaryota</taxon>
        <taxon>Metazoa</taxon>
        <taxon>Echinodermata</taxon>
        <taxon>Eleutherozoa</taxon>
        <taxon>Echinozoa</taxon>
        <taxon>Holothuroidea</taxon>
        <taxon>Aspidochirotacea</taxon>
        <taxon>Aspidochirotida</taxon>
        <taxon>Stichopodidae</taxon>
        <taxon>Apostichopus</taxon>
    </lineage>
</organism>
<protein>
    <recommendedName>
        <fullName evidence="1">Integrase catalytic domain-containing protein</fullName>
    </recommendedName>
</protein>
<dbReference type="PROSITE" id="PS50994">
    <property type="entry name" value="INTEGRASE"/>
    <property type="match status" value="1"/>
</dbReference>
<dbReference type="SUPFAM" id="SSF53098">
    <property type="entry name" value="Ribonuclease H-like"/>
    <property type="match status" value="1"/>
</dbReference>
<name>A0A2G8JCW4_STIJA</name>
<dbReference type="Gene3D" id="3.30.420.10">
    <property type="entry name" value="Ribonuclease H-like superfamily/Ribonuclease H"/>
    <property type="match status" value="1"/>
</dbReference>
<dbReference type="AlphaFoldDB" id="A0A2G8JCW4"/>
<keyword evidence="3" id="KW-1185">Reference proteome</keyword>
<dbReference type="InterPro" id="IPR043128">
    <property type="entry name" value="Rev_trsase/Diguanyl_cyclase"/>
</dbReference>
<proteinExistence type="predicted"/>
<dbReference type="EMBL" id="MRZV01002489">
    <property type="protein sequence ID" value="PIK33582.1"/>
    <property type="molecule type" value="Genomic_DNA"/>
</dbReference>
<dbReference type="InterPro" id="IPR001584">
    <property type="entry name" value="Integrase_cat-core"/>
</dbReference>
<feature type="domain" description="Integrase catalytic" evidence="1">
    <location>
        <begin position="115"/>
        <end position="250"/>
    </location>
</feature>
<dbReference type="InterPro" id="IPR041577">
    <property type="entry name" value="RT_RNaseH_2"/>
</dbReference>
<sequence>MTPPSNKTELQQFLGMMTYLSSFVKDFSSKTSTLRDLLKANTEFLWEAHHQSTFNQLKQEISASSLLLYYASEEPVYLQCDASLKGLGVALLQKNGDGFLQPVAYASKSLTQTEQSEVPNRELGTVAEGNTTRPTAPTTIRDHYTKYLIIRKIPGNCSSHAVIIAMKQVFSEHGKPEKVVSDNGPQFASELFKQFASGWSFDHVTSSPRRPQGNGFIERQVRTAKSILTKAKQSNTDIHMAFTNVENNSC</sequence>
<gene>
    <name evidence="2" type="ORF">BSL78_29605</name>
</gene>
<reference evidence="2 3" key="1">
    <citation type="journal article" date="2017" name="PLoS Biol.">
        <title>The sea cucumber genome provides insights into morphological evolution and visceral regeneration.</title>
        <authorList>
            <person name="Zhang X."/>
            <person name="Sun L."/>
            <person name="Yuan J."/>
            <person name="Sun Y."/>
            <person name="Gao Y."/>
            <person name="Zhang L."/>
            <person name="Li S."/>
            <person name="Dai H."/>
            <person name="Hamel J.F."/>
            <person name="Liu C."/>
            <person name="Yu Y."/>
            <person name="Liu S."/>
            <person name="Lin W."/>
            <person name="Guo K."/>
            <person name="Jin S."/>
            <person name="Xu P."/>
            <person name="Storey K.B."/>
            <person name="Huan P."/>
            <person name="Zhang T."/>
            <person name="Zhou Y."/>
            <person name="Zhang J."/>
            <person name="Lin C."/>
            <person name="Li X."/>
            <person name="Xing L."/>
            <person name="Huo D."/>
            <person name="Sun M."/>
            <person name="Wang L."/>
            <person name="Mercier A."/>
            <person name="Li F."/>
            <person name="Yang H."/>
            <person name="Xiang J."/>
        </authorList>
    </citation>
    <scope>NUCLEOTIDE SEQUENCE [LARGE SCALE GENOMIC DNA]</scope>
    <source>
        <strain evidence="2">Shaxun</strain>
        <tissue evidence="2">Muscle</tissue>
    </source>
</reference>
<evidence type="ECO:0000259" key="1">
    <source>
        <dbReference type="PROSITE" id="PS50994"/>
    </source>
</evidence>
<dbReference type="GO" id="GO:0003676">
    <property type="term" value="F:nucleic acid binding"/>
    <property type="evidence" value="ECO:0007669"/>
    <property type="project" value="InterPro"/>
</dbReference>